<dbReference type="GO" id="GO:0005524">
    <property type="term" value="F:ATP binding"/>
    <property type="evidence" value="ECO:0007669"/>
    <property type="project" value="UniProtKB-KW"/>
</dbReference>
<evidence type="ECO:0000313" key="5">
    <source>
        <dbReference type="Proteomes" id="UP000301737"/>
    </source>
</evidence>
<dbReference type="EMBL" id="BIMX01000010">
    <property type="protein sequence ID" value="GCE99432.1"/>
    <property type="molecule type" value="Genomic_DNA"/>
</dbReference>
<gene>
    <name evidence="4" type="primary">KTI12</name>
    <name evidence="4" type="ORF">ZYGM_001921</name>
</gene>
<keyword evidence="2" id="KW-0067">ATP-binding</keyword>
<reference evidence="4 5" key="1">
    <citation type="submission" date="2019-01" db="EMBL/GenBank/DDBJ databases">
        <title>Draft Genome Sequencing of Zygosaccharomyces mellis Ca-7.</title>
        <authorList>
            <person name="Shiwa Y."/>
            <person name="Kanesaki Y."/>
            <person name="Ishige T."/>
            <person name="Mura K."/>
            <person name="Hori T."/>
            <person name="Tamura T."/>
        </authorList>
    </citation>
    <scope>NUCLEOTIDE SEQUENCE [LARGE SCALE GENOMIC DNA]</scope>
    <source>
        <strain evidence="4 5">Ca-7</strain>
    </source>
</reference>
<dbReference type="Gene3D" id="3.40.50.300">
    <property type="entry name" value="P-loop containing nucleotide triphosphate hydrolases"/>
    <property type="match status" value="1"/>
</dbReference>
<evidence type="ECO:0000256" key="1">
    <source>
        <dbReference type="ARBA" id="ARBA00022741"/>
    </source>
</evidence>
<protein>
    <submittedName>
        <fullName evidence="4">Kti12, chromatin associated</fullName>
    </submittedName>
</protein>
<keyword evidence="1" id="KW-0547">Nucleotide-binding</keyword>
<evidence type="ECO:0000256" key="3">
    <source>
        <dbReference type="ARBA" id="ARBA00025768"/>
    </source>
</evidence>
<evidence type="ECO:0000256" key="2">
    <source>
        <dbReference type="ARBA" id="ARBA00022840"/>
    </source>
</evidence>
<accession>A0A4C2EAP4</accession>
<proteinExistence type="inferred from homology"/>
<comment type="similarity">
    <text evidence="3">Belongs to the KTI12 family.</text>
</comment>
<organism evidence="4 5">
    <name type="scientific">Zygosaccharomyces mellis</name>
    <dbReference type="NCBI Taxonomy" id="42258"/>
    <lineage>
        <taxon>Eukaryota</taxon>
        <taxon>Fungi</taxon>
        <taxon>Dikarya</taxon>
        <taxon>Ascomycota</taxon>
        <taxon>Saccharomycotina</taxon>
        <taxon>Saccharomycetes</taxon>
        <taxon>Saccharomycetales</taxon>
        <taxon>Saccharomycetaceae</taxon>
        <taxon>Zygosaccharomyces</taxon>
    </lineage>
</organism>
<dbReference type="PANTHER" id="PTHR12435">
    <property type="match status" value="1"/>
</dbReference>
<sequence length="348" mass="39827">MKFFKTRGTQAHRIEKLESHTVNEPYRVEEEDTNTMPLVLFTGFPSTGKTSRAGELVELLQKRIQNDPSLSSKNYKVILHSDDSLGIKQSDYATSQGERKLRSEIFSAVRRDLSKSNIVVVDSLNYIKGFRYQLHCEVKGSSTTYCLIHTMCPIDTIYDWNKRREDPWDEHLLEQLIQRYEEPNANNRWDAPLFPVLSTQDTMESWINDICSALFRTATSKGSSDHRDPLSKALQTPNSATILKPASQSNFIQVLDSQTGNVVKKIMDHVRLSNSLGGSSGGERIIVSEITDVNDERCCFVDLPPQSVTLPHLQRLKRQFVNFNKLRDLDQDRIVPLFTEYLNKNLND</sequence>
<name>A0A4C2EAP4_9SACH</name>
<dbReference type="AlphaFoldDB" id="A0A4C2EAP4"/>
<dbReference type="InterPro" id="IPR013641">
    <property type="entry name" value="KTI12/PSTK"/>
</dbReference>
<dbReference type="Proteomes" id="UP000301737">
    <property type="component" value="Unassembled WGS sequence"/>
</dbReference>
<dbReference type="InterPro" id="IPR027417">
    <property type="entry name" value="P-loop_NTPase"/>
</dbReference>
<dbReference type="OrthoDB" id="9972657at2759"/>
<keyword evidence="5" id="KW-1185">Reference proteome</keyword>
<comment type="caution">
    <text evidence="4">The sequence shown here is derived from an EMBL/GenBank/DDBJ whole genome shotgun (WGS) entry which is preliminary data.</text>
</comment>
<evidence type="ECO:0000313" key="4">
    <source>
        <dbReference type="EMBL" id="GCE99432.1"/>
    </source>
</evidence>
<dbReference type="SUPFAM" id="SSF52540">
    <property type="entry name" value="P-loop containing nucleoside triphosphate hydrolases"/>
    <property type="match status" value="1"/>
</dbReference>
<dbReference type="Pfam" id="PF08433">
    <property type="entry name" value="KTI12"/>
    <property type="match status" value="1"/>
</dbReference>